<dbReference type="EMBL" id="LKCM01000172">
    <property type="protein sequence ID" value="KPQ43201.1"/>
    <property type="molecule type" value="Genomic_DNA"/>
</dbReference>
<reference evidence="2 3" key="1">
    <citation type="submission" date="2015-09" db="EMBL/GenBank/DDBJ databases">
        <title>A metagenomics-based metabolic model of nitrate-dependent anaerobic oxidation of methane by Methanoperedens-like archaea.</title>
        <authorList>
            <person name="Arshad A."/>
            <person name="Speth D.R."/>
            <person name="De Graaf R.M."/>
            <person name="Op Den Camp H.J."/>
            <person name="Jetten M.S."/>
            <person name="Welte C.U."/>
        </authorList>
    </citation>
    <scope>NUCLEOTIDE SEQUENCE [LARGE SCALE GENOMIC DNA]</scope>
</reference>
<dbReference type="Proteomes" id="UP000050360">
    <property type="component" value="Unassembled WGS sequence"/>
</dbReference>
<protein>
    <submittedName>
        <fullName evidence="2">Uncharacterized protein</fullName>
    </submittedName>
</protein>
<feature type="transmembrane region" description="Helical" evidence="1">
    <location>
        <begin position="16"/>
        <end position="39"/>
    </location>
</feature>
<comment type="caution">
    <text evidence="2">The sequence shown here is derived from an EMBL/GenBank/DDBJ whole genome shotgun (WGS) entry which is preliminary data.</text>
</comment>
<keyword evidence="1" id="KW-0472">Membrane</keyword>
<dbReference type="AlphaFoldDB" id="A0A0P8A997"/>
<accession>A0A0P8A997</accession>
<evidence type="ECO:0000256" key="1">
    <source>
        <dbReference type="SAM" id="Phobius"/>
    </source>
</evidence>
<evidence type="ECO:0000313" key="3">
    <source>
        <dbReference type="Proteomes" id="UP000050360"/>
    </source>
</evidence>
<gene>
    <name evidence="2" type="ORF">MPEBLZ_02257</name>
</gene>
<keyword evidence="1" id="KW-1133">Transmembrane helix</keyword>
<sequence>MTQRPVLGLIIRETSLLFLIHYCLYGTSNVITVFSSFILSISFDLHNHKAVSGYLIVSEKRDSAIYVDELKQS</sequence>
<proteinExistence type="predicted"/>
<keyword evidence="1" id="KW-0812">Transmembrane</keyword>
<name>A0A0P8A997_9EURY</name>
<organism evidence="2 3">
    <name type="scientific">Candidatus Methanoperedens nitratireducens</name>
    <dbReference type="NCBI Taxonomy" id="1392998"/>
    <lineage>
        <taxon>Archaea</taxon>
        <taxon>Methanobacteriati</taxon>
        <taxon>Methanobacteriota</taxon>
        <taxon>Stenosarchaea group</taxon>
        <taxon>Methanomicrobia</taxon>
        <taxon>Methanosarcinales</taxon>
        <taxon>ANME-2 cluster</taxon>
        <taxon>Candidatus Methanoperedentaceae</taxon>
        <taxon>Candidatus Methanoperedens</taxon>
    </lineage>
</organism>
<evidence type="ECO:0000313" key="2">
    <source>
        <dbReference type="EMBL" id="KPQ43201.1"/>
    </source>
</evidence>